<feature type="compositionally biased region" description="Acidic residues" evidence="1">
    <location>
        <begin position="242"/>
        <end position="258"/>
    </location>
</feature>
<keyword evidence="3" id="KW-1185">Reference proteome</keyword>
<accession>A0ABX8UN56</accession>
<feature type="compositionally biased region" description="Acidic residues" evidence="1">
    <location>
        <begin position="295"/>
        <end position="317"/>
    </location>
</feature>
<reference evidence="2 3" key="1">
    <citation type="submission" date="2021-07" db="EMBL/GenBank/DDBJ databases">
        <title>Paraburkholderia edwinii protects Aspergillus sp. from phenazines by acting as a toxin sponge.</title>
        <authorList>
            <person name="Dahlstrom K.M."/>
            <person name="Newman D.K."/>
        </authorList>
    </citation>
    <scope>NUCLEOTIDE SEQUENCE [LARGE SCALE GENOMIC DNA]</scope>
    <source>
        <strain evidence="2 3">Pe01</strain>
    </source>
</reference>
<organism evidence="2 3">
    <name type="scientific">Paraburkholderia edwinii</name>
    <dbReference type="NCBI Taxonomy" id="2861782"/>
    <lineage>
        <taxon>Bacteria</taxon>
        <taxon>Pseudomonadati</taxon>
        <taxon>Pseudomonadota</taxon>
        <taxon>Betaproteobacteria</taxon>
        <taxon>Burkholderiales</taxon>
        <taxon>Burkholderiaceae</taxon>
        <taxon>Paraburkholderia</taxon>
    </lineage>
</organism>
<feature type="region of interest" description="Disordered" evidence="1">
    <location>
        <begin position="239"/>
        <end position="317"/>
    </location>
</feature>
<dbReference type="RefSeq" id="WP_219799463.1">
    <property type="nucleotide sequence ID" value="NZ_CP080095.1"/>
</dbReference>
<protein>
    <recommendedName>
        <fullName evidence="4">DNA end-binding protein Ku</fullName>
    </recommendedName>
</protein>
<name>A0ABX8UN56_9BURK</name>
<sequence>MDVKALAAKAKKVSRDFTKTVAGGGEYTPPAAGPVSLRFVGYYEIGIHEKEIKGVTKTNEKVQLVFELSGKNYPVKDNGEPLRMTITENLTQNVKSNIIKIFNKMNYEGTATHFTELLGNAYRGRIYHTEKEYDGKKVVYANLRNEDGYSITPPVVEQVDDEGNVTTKKVKVAEPVSELKAFVWDLASKEMWDAIYIEGEYEEKKDEKTGKVIRPAKSKNVIQETIMSAKNWIGSPMQVLLDDGEPDLGDEDDEDPEVVVEKAKTEKKEKPKAEPKAETKKTTAKKAPAKKQPEPEPEPEVEEDETEDDDDPLAEIE</sequence>
<feature type="compositionally biased region" description="Basic and acidic residues" evidence="1">
    <location>
        <begin position="259"/>
        <end position="281"/>
    </location>
</feature>
<dbReference type="Proteomes" id="UP000826462">
    <property type="component" value="Chromosome 1"/>
</dbReference>
<gene>
    <name evidence="2" type="ORF">KZJ38_07465</name>
</gene>
<evidence type="ECO:0008006" key="4">
    <source>
        <dbReference type="Google" id="ProtNLM"/>
    </source>
</evidence>
<evidence type="ECO:0000256" key="1">
    <source>
        <dbReference type="SAM" id="MobiDB-lite"/>
    </source>
</evidence>
<proteinExistence type="predicted"/>
<evidence type="ECO:0000313" key="3">
    <source>
        <dbReference type="Proteomes" id="UP000826462"/>
    </source>
</evidence>
<evidence type="ECO:0000313" key="2">
    <source>
        <dbReference type="EMBL" id="QYD70136.1"/>
    </source>
</evidence>
<dbReference type="EMBL" id="CP080095">
    <property type="protein sequence ID" value="QYD70136.1"/>
    <property type="molecule type" value="Genomic_DNA"/>
</dbReference>